<keyword evidence="1" id="KW-0472">Membrane</keyword>
<reference evidence="2 3" key="1">
    <citation type="submission" date="2020-04" db="EMBL/GenBank/DDBJ databases">
        <title>Genome-Wide Identification of 5-Methylcytosine Sites in Bacterial Genomes By High-Throughput Sequencing of MspJI Restriction Fragments.</title>
        <authorList>
            <person name="Wu V."/>
        </authorList>
    </citation>
    <scope>NUCLEOTIDE SEQUENCE [LARGE SCALE GENOMIC DNA]</scope>
    <source>
        <strain evidence="2 3">CCAP 1403/13f</strain>
    </source>
</reference>
<dbReference type="Proteomes" id="UP000502433">
    <property type="component" value="Chromosome"/>
</dbReference>
<evidence type="ECO:0000313" key="2">
    <source>
        <dbReference type="EMBL" id="QJB43760.1"/>
    </source>
</evidence>
<evidence type="ECO:0000313" key="3">
    <source>
        <dbReference type="Proteomes" id="UP000502433"/>
    </source>
</evidence>
<keyword evidence="1" id="KW-0812">Transmembrane</keyword>
<dbReference type="RefSeq" id="WP_168695197.1">
    <property type="nucleotide sequence ID" value="NZ_CP051206.1"/>
</dbReference>
<keyword evidence="1" id="KW-1133">Transmembrane helix</keyword>
<sequence>MTLTKITPGQPLTDTQRNGLQLVSLWGGGKRDVVLAIDITESVGLNDQGRIHLRQIVEDSLKPGDSVYVVPFAQNLVFDAVISVENPLGTPIYFRDKNSENINKVLAKIPFNSDPNRYGTDIQRAELIVYQGIAQINQNRVSKNQLIKPQSVVWITDAPLSTKPGITSEVWIETPANSPFRIATSPESQERQGWIKALSFKERSLIIKNQDNKDYTLSVVDINPTVQEVCTPIPGGQETCLVNPYLFKQLWLPSLILLLILASMVGGILKYAKLQKKWEVRIKLEDDGEDEEQICRLPNNKKIAIGEYDPSCIHSIDFRGGELQAYLERKGEKLYLVPTEDTKIELNNKKVTSRTLISSANFTLNCQDSRQKDYEISIKIKK</sequence>
<feature type="transmembrane region" description="Helical" evidence="1">
    <location>
        <begin position="250"/>
        <end position="272"/>
    </location>
</feature>
<accession>A0A6H2BXJ4</accession>
<dbReference type="AlphaFoldDB" id="A0A6H2BXJ4"/>
<dbReference type="KEGG" id="dfs:HGD76_05555"/>
<gene>
    <name evidence="2" type="ORF">HGD76_05555</name>
</gene>
<name>A0A6H2BXJ4_DOLFA</name>
<dbReference type="EMBL" id="CP051206">
    <property type="protein sequence ID" value="QJB43760.1"/>
    <property type="molecule type" value="Genomic_DNA"/>
</dbReference>
<evidence type="ECO:0000256" key="1">
    <source>
        <dbReference type="SAM" id="Phobius"/>
    </source>
</evidence>
<reference evidence="2 3" key="2">
    <citation type="submission" date="2020-04" db="EMBL/GenBank/DDBJ databases">
        <authorList>
            <person name="Fomenkov A."/>
            <person name="Anton B.P."/>
            <person name="Roberts R.J."/>
        </authorList>
    </citation>
    <scope>NUCLEOTIDE SEQUENCE [LARGE SCALE GENOMIC DNA]</scope>
    <source>
        <strain evidence="2 3">CCAP 1403/13f</strain>
    </source>
</reference>
<proteinExistence type="predicted"/>
<organism evidence="2 3">
    <name type="scientific">Dolichospermum flos-aquae CCAP 1403/13F</name>
    <dbReference type="NCBI Taxonomy" id="315271"/>
    <lineage>
        <taxon>Bacteria</taxon>
        <taxon>Bacillati</taxon>
        <taxon>Cyanobacteriota</taxon>
        <taxon>Cyanophyceae</taxon>
        <taxon>Nostocales</taxon>
        <taxon>Aphanizomenonaceae</taxon>
        <taxon>Dolichospermum</taxon>
    </lineage>
</organism>
<protein>
    <submittedName>
        <fullName evidence="2">VWA domain-containing protein</fullName>
    </submittedName>
</protein>